<reference evidence="1 2" key="2">
    <citation type="journal article" date="2010" name="Nucleic Acids Res.">
        <title>BeetleBase in 2010: revisions to provide comprehensive genomic information for Tribolium castaneum.</title>
        <authorList>
            <person name="Kim H.S."/>
            <person name="Murphy T."/>
            <person name="Xia J."/>
            <person name="Caragea D."/>
            <person name="Park Y."/>
            <person name="Beeman R.W."/>
            <person name="Lorenzen M.D."/>
            <person name="Butcher S."/>
            <person name="Manak J.R."/>
            <person name="Brown S.J."/>
        </authorList>
    </citation>
    <scope>GENOME REANNOTATION</scope>
    <source>
        <strain evidence="1 2">Georgia GA2</strain>
    </source>
</reference>
<dbReference type="EMBL" id="KQ971312">
    <property type="protein sequence ID" value="KYB29394.1"/>
    <property type="molecule type" value="Genomic_DNA"/>
</dbReference>
<organism evidence="1 2">
    <name type="scientific">Tribolium castaneum</name>
    <name type="common">Red flour beetle</name>
    <dbReference type="NCBI Taxonomy" id="7070"/>
    <lineage>
        <taxon>Eukaryota</taxon>
        <taxon>Metazoa</taxon>
        <taxon>Ecdysozoa</taxon>
        <taxon>Arthropoda</taxon>
        <taxon>Hexapoda</taxon>
        <taxon>Insecta</taxon>
        <taxon>Pterygota</taxon>
        <taxon>Neoptera</taxon>
        <taxon>Endopterygota</taxon>
        <taxon>Coleoptera</taxon>
        <taxon>Polyphaga</taxon>
        <taxon>Cucujiformia</taxon>
        <taxon>Tenebrionidae</taxon>
        <taxon>Tenebrionidae incertae sedis</taxon>
        <taxon>Tribolium</taxon>
    </lineage>
</organism>
<sequence>MPSRLFAVTTIVHCTSQQHSLCILTLKLSSEEFSTGAALDARLFREIPHVRTASLIVNGFPQQ</sequence>
<reference evidence="1 2" key="1">
    <citation type="journal article" date="2008" name="Nature">
        <title>The genome of the model beetle and pest Tribolium castaneum.</title>
        <authorList>
            <consortium name="Tribolium Genome Sequencing Consortium"/>
            <person name="Richards S."/>
            <person name="Gibbs R.A."/>
            <person name="Weinstock G.M."/>
            <person name="Brown S.J."/>
            <person name="Denell R."/>
            <person name="Beeman R.W."/>
            <person name="Gibbs R."/>
            <person name="Beeman R.W."/>
            <person name="Brown S.J."/>
            <person name="Bucher G."/>
            <person name="Friedrich M."/>
            <person name="Grimmelikhuijzen C.J."/>
            <person name="Klingler M."/>
            <person name="Lorenzen M."/>
            <person name="Richards S."/>
            <person name="Roth S."/>
            <person name="Schroder R."/>
            <person name="Tautz D."/>
            <person name="Zdobnov E.M."/>
            <person name="Muzny D."/>
            <person name="Gibbs R.A."/>
            <person name="Weinstock G.M."/>
            <person name="Attaway T."/>
            <person name="Bell S."/>
            <person name="Buhay C.J."/>
            <person name="Chandrabose M.N."/>
            <person name="Chavez D."/>
            <person name="Clerk-Blankenburg K.P."/>
            <person name="Cree A."/>
            <person name="Dao M."/>
            <person name="Davis C."/>
            <person name="Chacko J."/>
            <person name="Dinh H."/>
            <person name="Dugan-Rocha S."/>
            <person name="Fowler G."/>
            <person name="Garner T.T."/>
            <person name="Garnes J."/>
            <person name="Gnirke A."/>
            <person name="Hawes A."/>
            <person name="Hernandez J."/>
            <person name="Hines S."/>
            <person name="Holder M."/>
            <person name="Hume J."/>
            <person name="Jhangiani S.N."/>
            <person name="Joshi V."/>
            <person name="Khan Z.M."/>
            <person name="Jackson L."/>
            <person name="Kovar C."/>
            <person name="Kowis A."/>
            <person name="Lee S."/>
            <person name="Lewis L.R."/>
            <person name="Margolis J."/>
            <person name="Morgan M."/>
            <person name="Nazareth L.V."/>
            <person name="Nguyen N."/>
            <person name="Okwuonu G."/>
            <person name="Parker D."/>
            <person name="Richards S."/>
            <person name="Ruiz S.J."/>
            <person name="Santibanez J."/>
            <person name="Savard J."/>
            <person name="Scherer S.E."/>
            <person name="Schneider B."/>
            <person name="Sodergren E."/>
            <person name="Tautz D."/>
            <person name="Vattahil S."/>
            <person name="Villasana D."/>
            <person name="White C.S."/>
            <person name="Wright R."/>
            <person name="Park Y."/>
            <person name="Beeman R.W."/>
            <person name="Lord J."/>
            <person name="Oppert B."/>
            <person name="Lorenzen M."/>
            <person name="Brown S."/>
            <person name="Wang L."/>
            <person name="Savard J."/>
            <person name="Tautz D."/>
            <person name="Richards S."/>
            <person name="Weinstock G."/>
            <person name="Gibbs R.A."/>
            <person name="Liu Y."/>
            <person name="Worley K."/>
            <person name="Weinstock G."/>
            <person name="Elsik C.G."/>
            <person name="Reese J.T."/>
            <person name="Elhaik E."/>
            <person name="Landan G."/>
            <person name="Graur D."/>
            <person name="Arensburger P."/>
            <person name="Atkinson P."/>
            <person name="Beeman R.W."/>
            <person name="Beidler J."/>
            <person name="Brown S.J."/>
            <person name="Demuth J.P."/>
            <person name="Drury D.W."/>
            <person name="Du Y.Z."/>
            <person name="Fujiwara H."/>
            <person name="Lorenzen M."/>
            <person name="Maselli V."/>
            <person name="Osanai M."/>
            <person name="Park Y."/>
            <person name="Robertson H.M."/>
            <person name="Tu Z."/>
            <person name="Wang J.J."/>
            <person name="Wang S."/>
            <person name="Richards S."/>
            <person name="Song H."/>
            <person name="Zhang L."/>
            <person name="Sodergren E."/>
            <person name="Werner D."/>
            <person name="Stanke M."/>
            <person name="Morgenstern B."/>
            <person name="Solovyev V."/>
            <person name="Kosarev P."/>
            <person name="Brown G."/>
            <person name="Chen H.C."/>
            <person name="Ermolaeva O."/>
            <person name="Hlavina W."/>
            <person name="Kapustin Y."/>
            <person name="Kiryutin B."/>
            <person name="Kitts P."/>
            <person name="Maglott D."/>
            <person name="Pruitt K."/>
            <person name="Sapojnikov V."/>
            <person name="Souvorov A."/>
            <person name="Mackey A.J."/>
            <person name="Waterhouse R.M."/>
            <person name="Wyder S."/>
            <person name="Zdobnov E.M."/>
            <person name="Zdobnov E.M."/>
            <person name="Wyder S."/>
            <person name="Kriventseva E.V."/>
            <person name="Kadowaki T."/>
            <person name="Bork P."/>
            <person name="Aranda M."/>
            <person name="Bao R."/>
            <person name="Beermann A."/>
            <person name="Berns N."/>
            <person name="Bolognesi R."/>
            <person name="Bonneton F."/>
            <person name="Bopp D."/>
            <person name="Brown S.J."/>
            <person name="Bucher G."/>
            <person name="Butts T."/>
            <person name="Chaumot A."/>
            <person name="Denell R.E."/>
            <person name="Ferrier D.E."/>
            <person name="Friedrich M."/>
            <person name="Gordon C.M."/>
            <person name="Jindra M."/>
            <person name="Klingler M."/>
            <person name="Lan Q."/>
            <person name="Lattorff H.M."/>
            <person name="Laudet V."/>
            <person name="von Levetsow C."/>
            <person name="Liu Z."/>
            <person name="Lutz R."/>
            <person name="Lynch J.A."/>
            <person name="da Fonseca R.N."/>
            <person name="Posnien N."/>
            <person name="Reuter R."/>
            <person name="Roth S."/>
            <person name="Savard J."/>
            <person name="Schinko J.B."/>
            <person name="Schmitt C."/>
            <person name="Schoppmeier M."/>
            <person name="Schroder R."/>
            <person name="Shippy T.D."/>
            <person name="Simonnet F."/>
            <person name="Marques-Souza H."/>
            <person name="Tautz D."/>
            <person name="Tomoyasu Y."/>
            <person name="Trauner J."/>
            <person name="Van der Zee M."/>
            <person name="Vervoort M."/>
            <person name="Wittkopp N."/>
            <person name="Wimmer E.A."/>
            <person name="Yang X."/>
            <person name="Jones A.K."/>
            <person name="Sattelle D.B."/>
            <person name="Ebert P.R."/>
            <person name="Nelson D."/>
            <person name="Scott J.G."/>
            <person name="Beeman R.W."/>
            <person name="Muthukrishnan S."/>
            <person name="Kramer K.J."/>
            <person name="Arakane Y."/>
            <person name="Beeman R.W."/>
            <person name="Zhu Q."/>
            <person name="Hogenkamp D."/>
            <person name="Dixit R."/>
            <person name="Oppert B."/>
            <person name="Jiang H."/>
            <person name="Zou Z."/>
            <person name="Marshall J."/>
            <person name="Elpidina E."/>
            <person name="Vinokurov K."/>
            <person name="Oppert C."/>
            <person name="Zou Z."/>
            <person name="Evans J."/>
            <person name="Lu Z."/>
            <person name="Zhao P."/>
            <person name="Sumathipala N."/>
            <person name="Altincicek B."/>
            <person name="Vilcinskas A."/>
            <person name="Williams M."/>
            <person name="Hultmark D."/>
            <person name="Hetru C."/>
            <person name="Jiang H."/>
            <person name="Grimmelikhuijzen C.J."/>
            <person name="Hauser F."/>
            <person name="Cazzamali G."/>
            <person name="Williamson M."/>
            <person name="Park Y."/>
            <person name="Li B."/>
            <person name="Tanaka Y."/>
            <person name="Predel R."/>
            <person name="Neupert S."/>
            <person name="Schachtner J."/>
            <person name="Verleyen P."/>
            <person name="Raible F."/>
            <person name="Bork P."/>
            <person name="Friedrich M."/>
            <person name="Walden K.K."/>
            <person name="Robertson H.M."/>
            <person name="Angeli S."/>
            <person name="Foret S."/>
            <person name="Bucher G."/>
            <person name="Schuetz S."/>
            <person name="Maleszka R."/>
            <person name="Wimmer E.A."/>
            <person name="Beeman R.W."/>
            <person name="Lorenzen M."/>
            <person name="Tomoyasu Y."/>
            <person name="Miller S.C."/>
            <person name="Grossmann D."/>
            <person name="Bucher G."/>
        </authorList>
    </citation>
    <scope>NUCLEOTIDE SEQUENCE [LARGE SCALE GENOMIC DNA]</scope>
    <source>
        <strain evidence="1 2">Georgia GA2</strain>
    </source>
</reference>
<dbReference type="Proteomes" id="UP000007266">
    <property type="component" value="Linkage group 2"/>
</dbReference>
<dbReference type="AlphaFoldDB" id="A0A139WNC1"/>
<name>A0A139WNC1_TRICA</name>
<protein>
    <submittedName>
        <fullName evidence="1">Uncharacterized protein</fullName>
    </submittedName>
</protein>
<accession>A0A139WNC1</accession>
<evidence type="ECO:0000313" key="1">
    <source>
        <dbReference type="EMBL" id="KYB29394.1"/>
    </source>
</evidence>
<proteinExistence type="predicted"/>
<gene>
    <name evidence="1" type="primary">AUGUSTUS-3.0.2_32237</name>
    <name evidence="1" type="ORF">TcasGA2_TC032237</name>
</gene>
<keyword evidence="2" id="KW-1185">Reference proteome</keyword>
<dbReference type="InParanoid" id="A0A139WNC1"/>
<evidence type="ECO:0000313" key="2">
    <source>
        <dbReference type="Proteomes" id="UP000007266"/>
    </source>
</evidence>